<reference evidence="3" key="1">
    <citation type="submission" date="2024-04" db="EMBL/GenBank/DDBJ databases">
        <title>Salinicola lusitanus LLJ914,a marine bacterium isolated from the Okinawa Trough.</title>
        <authorList>
            <person name="Li J."/>
        </authorList>
    </citation>
    <scope>NUCLEOTIDE SEQUENCE [LARGE SCALE GENOMIC DNA]</scope>
</reference>
<protein>
    <submittedName>
        <fullName evidence="2">Uncharacterized protein</fullName>
    </submittedName>
</protein>
<feature type="region of interest" description="Disordered" evidence="1">
    <location>
        <begin position="1"/>
        <end position="102"/>
    </location>
</feature>
<gene>
    <name evidence="2" type="ORF">WMY93_011726</name>
</gene>
<sequence length="126" mass="14775">MEKTITPGQEMRKNVTPRQEMEKAVTPRQEMSQTLAPGSVDKLDRVQRVIKPAPDAVPQEDDNQQQHDRSEKKSSKHRWKTRVAPTPKPEPVEEKDPCTSPKKKNFFQRILTWFRRHTCCRVGVWE</sequence>
<evidence type="ECO:0000256" key="1">
    <source>
        <dbReference type="SAM" id="MobiDB-lite"/>
    </source>
</evidence>
<keyword evidence="3" id="KW-1185">Reference proteome</keyword>
<evidence type="ECO:0000313" key="2">
    <source>
        <dbReference type="EMBL" id="KAK7915965.1"/>
    </source>
</evidence>
<dbReference type="AlphaFoldDB" id="A0AAW0P3G9"/>
<feature type="compositionally biased region" description="Basic and acidic residues" evidence="1">
    <location>
        <begin position="64"/>
        <end position="73"/>
    </location>
</feature>
<dbReference type="EMBL" id="JBBPFD010000008">
    <property type="protein sequence ID" value="KAK7915965.1"/>
    <property type="molecule type" value="Genomic_DNA"/>
</dbReference>
<proteinExistence type="predicted"/>
<name>A0AAW0P3G9_9GOBI</name>
<comment type="caution">
    <text evidence="2">The sequence shown here is derived from an EMBL/GenBank/DDBJ whole genome shotgun (WGS) entry which is preliminary data.</text>
</comment>
<accession>A0AAW0P3G9</accession>
<evidence type="ECO:0000313" key="3">
    <source>
        <dbReference type="Proteomes" id="UP001460270"/>
    </source>
</evidence>
<organism evidence="2 3">
    <name type="scientific">Mugilogobius chulae</name>
    <name type="common">yellowstripe goby</name>
    <dbReference type="NCBI Taxonomy" id="88201"/>
    <lineage>
        <taxon>Eukaryota</taxon>
        <taxon>Metazoa</taxon>
        <taxon>Chordata</taxon>
        <taxon>Craniata</taxon>
        <taxon>Vertebrata</taxon>
        <taxon>Euteleostomi</taxon>
        <taxon>Actinopterygii</taxon>
        <taxon>Neopterygii</taxon>
        <taxon>Teleostei</taxon>
        <taxon>Neoteleostei</taxon>
        <taxon>Acanthomorphata</taxon>
        <taxon>Gobiaria</taxon>
        <taxon>Gobiiformes</taxon>
        <taxon>Gobioidei</taxon>
        <taxon>Gobiidae</taxon>
        <taxon>Gobionellinae</taxon>
        <taxon>Mugilogobius</taxon>
    </lineage>
</organism>
<dbReference type="Proteomes" id="UP001460270">
    <property type="component" value="Unassembled WGS sequence"/>
</dbReference>